<keyword evidence="2" id="KW-0472">Membrane</keyword>
<keyword evidence="4" id="KW-1185">Reference proteome</keyword>
<dbReference type="Proteomes" id="UP001621418">
    <property type="component" value="Chromosome"/>
</dbReference>
<evidence type="ECO:0000256" key="2">
    <source>
        <dbReference type="SAM" id="Phobius"/>
    </source>
</evidence>
<dbReference type="GeneID" id="91377861"/>
<organism evidence="3 4">
    <name type="scientific">Nocardia salmonicida</name>
    <dbReference type="NCBI Taxonomy" id="53431"/>
    <lineage>
        <taxon>Bacteria</taxon>
        <taxon>Bacillati</taxon>
        <taxon>Actinomycetota</taxon>
        <taxon>Actinomycetes</taxon>
        <taxon>Mycobacteriales</taxon>
        <taxon>Nocardiaceae</taxon>
        <taxon>Nocardia</taxon>
    </lineage>
</organism>
<reference evidence="3 4" key="1">
    <citation type="submission" date="2022-10" db="EMBL/GenBank/DDBJ databases">
        <title>The complete genomes of actinobacterial strains from the NBC collection.</title>
        <authorList>
            <person name="Joergensen T.S."/>
            <person name="Alvarez Arevalo M."/>
            <person name="Sterndorff E.B."/>
            <person name="Faurdal D."/>
            <person name="Vuksanovic O."/>
            <person name="Mourched A.-S."/>
            <person name="Charusanti P."/>
            <person name="Shaw S."/>
            <person name="Blin K."/>
            <person name="Weber T."/>
        </authorList>
    </citation>
    <scope>NUCLEOTIDE SEQUENCE [LARGE SCALE GENOMIC DNA]</scope>
    <source>
        <strain evidence="3 4">NBC_01413</strain>
    </source>
</reference>
<proteinExistence type="predicted"/>
<name>A0ABZ1N4S8_9NOCA</name>
<evidence type="ECO:0000313" key="3">
    <source>
        <dbReference type="EMBL" id="WTY34992.1"/>
    </source>
</evidence>
<feature type="transmembrane region" description="Helical" evidence="2">
    <location>
        <begin position="51"/>
        <end position="73"/>
    </location>
</feature>
<sequence length="219" mass="24565">MEQPNIAQGQQPWQAPGPGDQWRPPRGRRKRPGYREQQARTARLFGGRRKWLLLALAALVPISAVGLVAWGLLSPRSDTERTGDCGYYTDPGRRGWDFHRRACTDPDAVLIITSAWSTQKCATGDLDFSRDRRKNTSSPRKYLCTHLNAKVGECVNDPGNVNFYLVRLRKVPCGAGAFEVDTRVDADDAKVCDASRKRFRETKPVTHTTPAVSFCLHKI</sequence>
<keyword evidence="2" id="KW-0812">Transmembrane</keyword>
<feature type="region of interest" description="Disordered" evidence="1">
    <location>
        <begin position="1"/>
        <end position="37"/>
    </location>
</feature>
<keyword evidence="2" id="KW-1133">Transmembrane helix</keyword>
<accession>A0ABZ1N4S8</accession>
<protein>
    <submittedName>
        <fullName evidence="3">Uncharacterized protein</fullName>
    </submittedName>
</protein>
<dbReference type="EMBL" id="CP109527">
    <property type="protein sequence ID" value="WTY34992.1"/>
    <property type="molecule type" value="Genomic_DNA"/>
</dbReference>
<evidence type="ECO:0000313" key="4">
    <source>
        <dbReference type="Proteomes" id="UP001621418"/>
    </source>
</evidence>
<feature type="compositionally biased region" description="Low complexity" evidence="1">
    <location>
        <begin position="7"/>
        <end position="24"/>
    </location>
</feature>
<gene>
    <name evidence="3" type="ORF">OG308_27355</name>
</gene>
<dbReference type="RefSeq" id="WP_328663923.1">
    <property type="nucleotide sequence ID" value="NZ_CP108014.1"/>
</dbReference>
<evidence type="ECO:0000256" key="1">
    <source>
        <dbReference type="SAM" id="MobiDB-lite"/>
    </source>
</evidence>